<dbReference type="AlphaFoldDB" id="A0AAD8QGH3"/>
<comment type="caution">
    <text evidence="2">The sequence shown here is derived from an EMBL/GenBank/DDBJ whole genome shotgun (WGS) entry which is preliminary data.</text>
</comment>
<protein>
    <submittedName>
        <fullName evidence="2">Uncharacterized protein</fullName>
    </submittedName>
</protein>
<sequence length="343" mass="37249">MALPGGAPARAPPFPRDRFASSPPPSSSLATAPLSPTPLPLPLPQPPLPLPAVGAPASRRRRLRPPLRHVLLPNPLRLAPPAMLPRLARLSPAAASPHRSPSRAAASQSPHPRRQEFSAGNRTSAGRRIETTADSPLLSSSGSSPSSGRRCTDHGRRNAELCRHGYDGRHRPRHPPPAPRCLLHGRRVPQPQGRCRLLPWTRASRISARSDLPAPLLKSGVPVGIRCLTVGGLMQELGVDKGVASEAAALLEEGKGALLTPSSFGSKSPQDVERLCFAFVLYYAARLKGMKEGSSRVRLWKILEGCNLNYDDFFKESQQFRSKIDQILRSRYGSDWEDQLEVG</sequence>
<organism evidence="2 3">
    <name type="scientific">Lolium multiflorum</name>
    <name type="common">Italian ryegrass</name>
    <name type="synonym">Lolium perenne subsp. multiflorum</name>
    <dbReference type="NCBI Taxonomy" id="4521"/>
    <lineage>
        <taxon>Eukaryota</taxon>
        <taxon>Viridiplantae</taxon>
        <taxon>Streptophyta</taxon>
        <taxon>Embryophyta</taxon>
        <taxon>Tracheophyta</taxon>
        <taxon>Spermatophyta</taxon>
        <taxon>Magnoliopsida</taxon>
        <taxon>Liliopsida</taxon>
        <taxon>Poales</taxon>
        <taxon>Poaceae</taxon>
        <taxon>BOP clade</taxon>
        <taxon>Pooideae</taxon>
        <taxon>Poodae</taxon>
        <taxon>Poeae</taxon>
        <taxon>Poeae Chloroplast Group 2 (Poeae type)</taxon>
        <taxon>Loliodinae</taxon>
        <taxon>Loliinae</taxon>
        <taxon>Lolium</taxon>
    </lineage>
</organism>
<gene>
    <name evidence="2" type="ORF">QYE76_007809</name>
</gene>
<feature type="region of interest" description="Disordered" evidence="1">
    <location>
        <begin position="91"/>
        <end position="186"/>
    </location>
</feature>
<name>A0AAD8QGH3_LOLMU</name>
<evidence type="ECO:0000313" key="3">
    <source>
        <dbReference type="Proteomes" id="UP001231189"/>
    </source>
</evidence>
<feature type="compositionally biased region" description="Pro residues" evidence="1">
    <location>
        <begin position="35"/>
        <end position="50"/>
    </location>
</feature>
<keyword evidence="3" id="KW-1185">Reference proteome</keyword>
<feature type="compositionally biased region" description="Low complexity" evidence="1">
    <location>
        <begin position="91"/>
        <end position="110"/>
    </location>
</feature>
<proteinExistence type="predicted"/>
<evidence type="ECO:0000256" key="1">
    <source>
        <dbReference type="SAM" id="MobiDB-lite"/>
    </source>
</evidence>
<feature type="compositionally biased region" description="Low complexity" evidence="1">
    <location>
        <begin position="135"/>
        <end position="148"/>
    </location>
</feature>
<dbReference type="Proteomes" id="UP001231189">
    <property type="component" value="Unassembled WGS sequence"/>
</dbReference>
<accession>A0AAD8QGH3</accession>
<feature type="compositionally biased region" description="Basic and acidic residues" evidence="1">
    <location>
        <begin position="150"/>
        <end position="169"/>
    </location>
</feature>
<reference evidence="2" key="1">
    <citation type="submission" date="2023-07" db="EMBL/GenBank/DDBJ databases">
        <title>A chromosome-level genome assembly of Lolium multiflorum.</title>
        <authorList>
            <person name="Chen Y."/>
            <person name="Copetti D."/>
            <person name="Kolliker R."/>
            <person name="Studer B."/>
        </authorList>
    </citation>
    <scope>NUCLEOTIDE SEQUENCE</scope>
    <source>
        <strain evidence="2">02402/16</strain>
        <tissue evidence="2">Leaf</tissue>
    </source>
</reference>
<evidence type="ECO:0000313" key="2">
    <source>
        <dbReference type="EMBL" id="KAK1601032.1"/>
    </source>
</evidence>
<dbReference type="EMBL" id="JAUUTY010000519">
    <property type="protein sequence ID" value="KAK1601032.1"/>
    <property type="molecule type" value="Genomic_DNA"/>
</dbReference>
<feature type="region of interest" description="Disordered" evidence="1">
    <location>
        <begin position="1"/>
        <end position="61"/>
    </location>
</feature>